<dbReference type="NCBIfam" id="TIGR00536">
    <property type="entry name" value="hemK_fam"/>
    <property type="match status" value="1"/>
</dbReference>
<feature type="domain" description="Methyltransferase small" evidence="6">
    <location>
        <begin position="110"/>
        <end position="198"/>
    </location>
</feature>
<feature type="binding site" evidence="5">
    <location>
        <begin position="123"/>
        <end position="127"/>
    </location>
    <ligand>
        <name>S-adenosyl-L-methionine</name>
        <dbReference type="ChEBI" id="CHEBI:59789"/>
    </ligand>
</feature>
<dbReference type="EC" id="2.1.1.297" evidence="5"/>
<comment type="caution">
    <text evidence="5">Lacks conserved residue(s) required for the propagation of feature annotation.</text>
</comment>
<keyword evidence="9" id="KW-1185">Reference proteome</keyword>
<organism evidence="8 9">
    <name type="scientific">Acetoanaerobium pronyense</name>
    <dbReference type="NCBI Taxonomy" id="1482736"/>
    <lineage>
        <taxon>Bacteria</taxon>
        <taxon>Bacillati</taxon>
        <taxon>Bacillota</taxon>
        <taxon>Clostridia</taxon>
        <taxon>Peptostreptococcales</taxon>
        <taxon>Filifactoraceae</taxon>
        <taxon>Acetoanaerobium</taxon>
    </lineage>
</organism>
<dbReference type="HAMAP" id="MF_02126">
    <property type="entry name" value="RF_methyltr_PrmC"/>
    <property type="match status" value="1"/>
</dbReference>
<keyword evidence="3 5" id="KW-0949">S-adenosyl-L-methionine</keyword>
<gene>
    <name evidence="5" type="primary">prmC</name>
    <name evidence="8" type="ORF">J2Z35_001795</name>
</gene>
<evidence type="ECO:0000259" key="6">
    <source>
        <dbReference type="Pfam" id="PF05175"/>
    </source>
</evidence>
<proteinExistence type="inferred from homology"/>
<feature type="domain" description="Release factor glutamine methyltransferase N-terminal" evidence="7">
    <location>
        <begin position="5"/>
        <end position="72"/>
    </location>
</feature>
<dbReference type="PROSITE" id="PS00092">
    <property type="entry name" value="N6_MTASE"/>
    <property type="match status" value="1"/>
</dbReference>
<dbReference type="Pfam" id="PF05175">
    <property type="entry name" value="MTS"/>
    <property type="match status" value="1"/>
</dbReference>
<dbReference type="Pfam" id="PF17827">
    <property type="entry name" value="PrmC_N"/>
    <property type="match status" value="1"/>
</dbReference>
<evidence type="ECO:0000259" key="7">
    <source>
        <dbReference type="Pfam" id="PF17827"/>
    </source>
</evidence>
<dbReference type="EMBL" id="JAGGLI010000019">
    <property type="protein sequence ID" value="MBP2027996.1"/>
    <property type="molecule type" value="Genomic_DNA"/>
</dbReference>
<evidence type="ECO:0000256" key="1">
    <source>
        <dbReference type="ARBA" id="ARBA00022603"/>
    </source>
</evidence>
<dbReference type="InterPro" id="IPR007848">
    <property type="entry name" value="Small_mtfrase_dom"/>
</dbReference>
<keyword evidence="2 5" id="KW-0808">Transferase</keyword>
<feature type="binding site" evidence="5">
    <location>
        <begin position="191"/>
        <end position="194"/>
    </location>
    <ligand>
        <name>substrate</name>
    </ligand>
</feature>
<comment type="caution">
    <text evidence="8">The sequence shown here is derived from an EMBL/GenBank/DDBJ whole genome shotgun (WGS) entry which is preliminary data.</text>
</comment>
<dbReference type="InterPro" id="IPR040758">
    <property type="entry name" value="PrmC_N"/>
</dbReference>
<comment type="function">
    <text evidence="5">Methylates the class 1 translation termination release factors RF1/PrfA and RF2/PrfB on the glutamine residue of the universally conserved GGQ motif.</text>
</comment>
<comment type="catalytic activity">
    <reaction evidence="4 5">
        <text>L-glutaminyl-[peptide chain release factor] + S-adenosyl-L-methionine = N(5)-methyl-L-glutaminyl-[peptide chain release factor] + S-adenosyl-L-homocysteine + H(+)</text>
        <dbReference type="Rhea" id="RHEA:42896"/>
        <dbReference type="Rhea" id="RHEA-COMP:10271"/>
        <dbReference type="Rhea" id="RHEA-COMP:10272"/>
        <dbReference type="ChEBI" id="CHEBI:15378"/>
        <dbReference type="ChEBI" id="CHEBI:30011"/>
        <dbReference type="ChEBI" id="CHEBI:57856"/>
        <dbReference type="ChEBI" id="CHEBI:59789"/>
        <dbReference type="ChEBI" id="CHEBI:61891"/>
        <dbReference type="EC" id="2.1.1.297"/>
    </reaction>
</comment>
<dbReference type="PANTHER" id="PTHR18895:SF74">
    <property type="entry name" value="MTRF1L RELEASE FACTOR GLUTAMINE METHYLTRANSFERASE"/>
    <property type="match status" value="1"/>
</dbReference>
<feature type="binding site" evidence="5">
    <location>
        <position position="146"/>
    </location>
    <ligand>
        <name>S-adenosyl-L-methionine</name>
        <dbReference type="ChEBI" id="CHEBI:59789"/>
    </ligand>
</feature>
<evidence type="ECO:0000313" key="9">
    <source>
        <dbReference type="Proteomes" id="UP001314903"/>
    </source>
</evidence>
<dbReference type="Proteomes" id="UP001314903">
    <property type="component" value="Unassembled WGS sequence"/>
</dbReference>
<dbReference type="RefSeq" id="WP_209661055.1">
    <property type="nucleotide sequence ID" value="NZ_JAGGLI010000019.1"/>
</dbReference>
<name>A0ABS4KL95_9FIRM</name>
<accession>A0ABS4KL95</accession>
<feature type="binding site" evidence="5">
    <location>
        <position position="191"/>
    </location>
    <ligand>
        <name>S-adenosyl-L-methionine</name>
        <dbReference type="ChEBI" id="CHEBI:59789"/>
    </ligand>
</feature>
<sequence>MTIKELIAFGMDELSNTQNPRLDSELIIGYVLQKERLYLILNLEESIEENKEKKIKEYLSLRKSGTPIHYILKEREFMGMDFLVEKSVLIPRPDTEILVEELIKELKDSNLNEKKDILGIEIGPGSGIISISLLKEFSNLKIIACDINPSAIELTRKNSIRHGVKDRLDVREGSLFHKIEGNIKADFIVSNPPYIKKDVIKTLQIEIREHEPLDALDGGEDGLDFYRAIVRDGSNFLNKGGIMAFEIGYDQGEAVKTVMNGSGYEDISVYKDLAGLDRVVIGRKI</sequence>
<dbReference type="GO" id="GO:0032259">
    <property type="term" value="P:methylation"/>
    <property type="evidence" value="ECO:0007669"/>
    <property type="project" value="UniProtKB-KW"/>
</dbReference>
<dbReference type="NCBIfam" id="TIGR03534">
    <property type="entry name" value="RF_mod_PrmC"/>
    <property type="match status" value="1"/>
</dbReference>
<dbReference type="SUPFAM" id="SSF53335">
    <property type="entry name" value="S-adenosyl-L-methionine-dependent methyltransferases"/>
    <property type="match status" value="1"/>
</dbReference>
<keyword evidence="1 5" id="KW-0489">Methyltransferase</keyword>
<protein>
    <recommendedName>
        <fullName evidence="5">Release factor glutamine methyltransferase</fullName>
        <shortName evidence="5">RF MTase</shortName>
        <ecNumber evidence="5">2.1.1.297</ecNumber>
    </recommendedName>
    <alternativeName>
        <fullName evidence="5">N5-glutamine methyltransferase PrmC</fullName>
    </alternativeName>
    <alternativeName>
        <fullName evidence="5">Protein-(glutamine-N5) MTase PrmC</fullName>
    </alternativeName>
    <alternativeName>
        <fullName evidence="5">Protein-glutamine N-methyltransferase PrmC</fullName>
    </alternativeName>
</protein>
<evidence type="ECO:0000256" key="2">
    <source>
        <dbReference type="ARBA" id="ARBA00022679"/>
    </source>
</evidence>
<evidence type="ECO:0000313" key="8">
    <source>
        <dbReference type="EMBL" id="MBP2027996.1"/>
    </source>
</evidence>
<dbReference type="InterPro" id="IPR019874">
    <property type="entry name" value="RF_methyltr_PrmC"/>
</dbReference>
<evidence type="ECO:0000256" key="5">
    <source>
        <dbReference type="HAMAP-Rule" id="MF_02126"/>
    </source>
</evidence>
<dbReference type="InterPro" id="IPR004556">
    <property type="entry name" value="HemK-like"/>
</dbReference>
<dbReference type="CDD" id="cd02440">
    <property type="entry name" value="AdoMet_MTases"/>
    <property type="match status" value="1"/>
</dbReference>
<reference evidence="8 9" key="1">
    <citation type="submission" date="2021-03" db="EMBL/GenBank/DDBJ databases">
        <title>Genomic Encyclopedia of Type Strains, Phase IV (KMG-IV): sequencing the most valuable type-strain genomes for metagenomic binning, comparative biology and taxonomic classification.</title>
        <authorList>
            <person name="Goeker M."/>
        </authorList>
    </citation>
    <scope>NUCLEOTIDE SEQUENCE [LARGE SCALE GENOMIC DNA]</scope>
    <source>
        <strain evidence="8 9">DSM 27512</strain>
    </source>
</reference>
<dbReference type="Gene3D" id="3.40.50.150">
    <property type="entry name" value="Vaccinia Virus protein VP39"/>
    <property type="match status" value="1"/>
</dbReference>
<dbReference type="PANTHER" id="PTHR18895">
    <property type="entry name" value="HEMK METHYLTRANSFERASE"/>
    <property type="match status" value="1"/>
</dbReference>
<dbReference type="GO" id="GO:0102559">
    <property type="term" value="F:peptide chain release factor N(5)-glutamine methyltransferase activity"/>
    <property type="evidence" value="ECO:0007669"/>
    <property type="project" value="UniProtKB-EC"/>
</dbReference>
<evidence type="ECO:0000256" key="4">
    <source>
        <dbReference type="ARBA" id="ARBA00048391"/>
    </source>
</evidence>
<dbReference type="InterPro" id="IPR002052">
    <property type="entry name" value="DNA_methylase_N6_adenine_CS"/>
</dbReference>
<dbReference type="InterPro" id="IPR029063">
    <property type="entry name" value="SAM-dependent_MTases_sf"/>
</dbReference>
<dbReference type="Gene3D" id="1.10.8.10">
    <property type="entry name" value="DNA helicase RuvA subunit, C-terminal domain"/>
    <property type="match status" value="1"/>
</dbReference>
<dbReference type="InterPro" id="IPR050320">
    <property type="entry name" value="N5-glutamine_MTase"/>
</dbReference>
<comment type="similarity">
    <text evidence="5">Belongs to the protein N5-glutamine methyltransferase family. PrmC subfamily.</text>
</comment>
<evidence type="ECO:0000256" key="3">
    <source>
        <dbReference type="ARBA" id="ARBA00022691"/>
    </source>
</evidence>